<proteinExistence type="inferred from homology"/>
<dbReference type="GO" id="GO:0008441">
    <property type="term" value="F:3'(2'),5'-bisphosphate nucleotidase activity"/>
    <property type="evidence" value="ECO:0007669"/>
    <property type="project" value="UniProtKB-UniRule"/>
</dbReference>
<protein>
    <recommendedName>
        <fullName evidence="4">3'(2'),5'-bisphosphate nucleotidase CysQ</fullName>
        <ecNumber evidence="4">3.1.3.7</ecNumber>
    </recommendedName>
    <alternativeName>
        <fullName evidence="4">3'(2'),5-bisphosphonucleoside 3'(2')-phosphohydrolase</fullName>
    </alternativeName>
    <alternativeName>
        <fullName evidence="4">3'-phosphoadenosine 5'-phosphate phosphatase</fullName>
        <shortName evidence="4">PAP phosphatase</shortName>
    </alternativeName>
</protein>
<comment type="cofactor">
    <cofactor evidence="4 5">
        <name>Mg(2+)</name>
        <dbReference type="ChEBI" id="CHEBI:18420"/>
    </cofactor>
</comment>
<feature type="binding site" evidence="4">
    <location>
        <position position="64"/>
    </location>
    <ligand>
        <name>substrate</name>
    </ligand>
</feature>
<dbReference type="GO" id="GO:0000287">
    <property type="term" value="F:magnesium ion binding"/>
    <property type="evidence" value="ECO:0007669"/>
    <property type="project" value="UniProtKB-UniRule"/>
</dbReference>
<comment type="subcellular location">
    <subcellularLocation>
        <location evidence="4">Cell membrane</location>
        <topology evidence="4">Peripheral membrane protein</topology>
        <orientation evidence="4">Cytoplasmic side</orientation>
    </subcellularLocation>
</comment>
<dbReference type="InterPro" id="IPR050725">
    <property type="entry name" value="CysQ/Inositol_MonoPase"/>
</dbReference>
<dbReference type="EC" id="3.1.3.7" evidence="4"/>
<dbReference type="NCBIfam" id="TIGR01331">
    <property type="entry name" value="bisphos_cysQ"/>
    <property type="match status" value="1"/>
</dbReference>
<evidence type="ECO:0000256" key="5">
    <source>
        <dbReference type="PIRSR" id="PIRSR600760-2"/>
    </source>
</evidence>
<evidence type="ECO:0000256" key="1">
    <source>
        <dbReference type="ARBA" id="ARBA00001625"/>
    </source>
</evidence>
<feature type="binding site" evidence="4">
    <location>
        <position position="64"/>
    </location>
    <ligand>
        <name>Mg(2+)</name>
        <dbReference type="ChEBI" id="CHEBI:18420"/>
        <label>1</label>
    </ligand>
</feature>
<dbReference type="InterPro" id="IPR000760">
    <property type="entry name" value="Inositol_monophosphatase-like"/>
</dbReference>
<keyword evidence="4" id="KW-1003">Cell membrane</keyword>
<feature type="binding site" evidence="5">
    <location>
        <position position="224"/>
    </location>
    <ligand>
        <name>Mg(2+)</name>
        <dbReference type="ChEBI" id="CHEBI:18420"/>
        <label>1</label>
        <note>catalytic</note>
    </ligand>
</feature>
<dbReference type="GO" id="GO:0005886">
    <property type="term" value="C:plasma membrane"/>
    <property type="evidence" value="ECO:0007669"/>
    <property type="project" value="UniProtKB-SubCell"/>
</dbReference>
<evidence type="ECO:0000313" key="7">
    <source>
        <dbReference type="Proteomes" id="UP000244956"/>
    </source>
</evidence>
<comment type="caution">
    <text evidence="6">The sequence shown here is derived from an EMBL/GenBank/DDBJ whole genome shotgun (WGS) entry which is preliminary data.</text>
</comment>
<keyword evidence="4" id="KW-0378">Hydrolase</keyword>
<dbReference type="Proteomes" id="UP000244956">
    <property type="component" value="Unassembled WGS sequence"/>
</dbReference>
<accession>A0A2U2B343</accession>
<reference evidence="6 7" key="1">
    <citation type="submission" date="2018-05" db="EMBL/GenBank/DDBJ databases">
        <title>Marinilabilia rubrum sp. nov., isolated from saltern sediment.</title>
        <authorList>
            <person name="Zhang R."/>
        </authorList>
    </citation>
    <scope>NUCLEOTIDE SEQUENCE [LARGE SCALE GENOMIC DNA]</scope>
    <source>
        <strain evidence="6 7">WTE16</strain>
    </source>
</reference>
<gene>
    <name evidence="4 6" type="primary">cysQ</name>
    <name evidence="6" type="ORF">DDZ16_20585</name>
</gene>
<dbReference type="GO" id="GO:0050427">
    <property type="term" value="P:3'-phosphoadenosine 5'-phosphosulfate metabolic process"/>
    <property type="evidence" value="ECO:0007669"/>
    <property type="project" value="TreeGrafter"/>
</dbReference>
<dbReference type="Gene3D" id="3.30.540.10">
    <property type="entry name" value="Fructose-1,6-Bisphosphatase, subunit A, domain 1"/>
    <property type="match status" value="1"/>
</dbReference>
<dbReference type="PRINTS" id="PR00377">
    <property type="entry name" value="IMPHPHTASES"/>
</dbReference>
<feature type="binding site" evidence="5">
    <location>
        <position position="86"/>
    </location>
    <ligand>
        <name>Mg(2+)</name>
        <dbReference type="ChEBI" id="CHEBI:18420"/>
        <label>1</label>
        <note>catalytic</note>
    </ligand>
</feature>
<organism evidence="6 7">
    <name type="scientific">Marinilabilia rubra</name>
    <dbReference type="NCBI Taxonomy" id="2162893"/>
    <lineage>
        <taxon>Bacteria</taxon>
        <taxon>Pseudomonadati</taxon>
        <taxon>Bacteroidota</taxon>
        <taxon>Bacteroidia</taxon>
        <taxon>Marinilabiliales</taxon>
        <taxon>Marinilabiliaceae</taxon>
        <taxon>Marinilabilia</taxon>
    </lineage>
</organism>
<dbReference type="HAMAP" id="MF_02095">
    <property type="entry name" value="CysQ"/>
    <property type="match status" value="1"/>
</dbReference>
<dbReference type="GO" id="GO:0000103">
    <property type="term" value="P:sulfate assimilation"/>
    <property type="evidence" value="ECO:0007669"/>
    <property type="project" value="TreeGrafter"/>
</dbReference>
<feature type="binding site" evidence="4">
    <location>
        <begin position="86"/>
        <end position="89"/>
    </location>
    <ligand>
        <name>substrate</name>
    </ligand>
</feature>
<dbReference type="EMBL" id="QEWP01000053">
    <property type="protein sequence ID" value="PWD97474.1"/>
    <property type="molecule type" value="Genomic_DNA"/>
</dbReference>
<dbReference type="PANTHER" id="PTHR43028">
    <property type="entry name" value="3'(2'),5'-BISPHOSPHATE NUCLEOTIDASE 1"/>
    <property type="match status" value="1"/>
</dbReference>
<feature type="binding site" evidence="5">
    <location>
        <position position="87"/>
    </location>
    <ligand>
        <name>Mg(2+)</name>
        <dbReference type="ChEBI" id="CHEBI:18420"/>
        <label>1</label>
        <note>catalytic</note>
    </ligand>
</feature>
<dbReference type="InterPro" id="IPR006240">
    <property type="entry name" value="CysQ"/>
</dbReference>
<feature type="binding site" evidence="4">
    <location>
        <position position="224"/>
    </location>
    <ligand>
        <name>substrate</name>
    </ligand>
</feature>
<comment type="function">
    <text evidence="4">Converts adenosine-3',5'-bisphosphate (PAP) to AMP.</text>
</comment>
<sequence length="263" mass="29057">MQTLLKQAMEASLAGAREIMDVYENSDFQVQTKDDNSPLTIADLRAHNAIKDLLEKTGIPILSEEGTDIPFAERSGWVRFWLVDPLDGTKEFIKRNGEFTVNVALIEKGSPVLGVVYAPVLNQIYYGDLEDGAFMGKEVTAAETLNAIPGKSVKLPVAYERETFNVVASKSHLNQETKDFIADIEKESDKPVDTVSIGSSLKLCLVAEGKADIYPRFGPTMEWDTGAGHAVVRAAGKKVFQADTDHELQYNKENLLNPYFVVK</sequence>
<dbReference type="SUPFAM" id="SSF56655">
    <property type="entry name" value="Carbohydrate phosphatase"/>
    <property type="match status" value="1"/>
</dbReference>
<keyword evidence="4" id="KW-0472">Membrane</keyword>
<feature type="binding site" evidence="4">
    <location>
        <position position="84"/>
    </location>
    <ligand>
        <name>Mg(2+)</name>
        <dbReference type="ChEBI" id="CHEBI:18420"/>
        <label>2</label>
    </ligand>
</feature>
<evidence type="ECO:0000256" key="2">
    <source>
        <dbReference type="ARBA" id="ARBA00022723"/>
    </source>
</evidence>
<evidence type="ECO:0000256" key="4">
    <source>
        <dbReference type="HAMAP-Rule" id="MF_02095"/>
    </source>
</evidence>
<feature type="binding site" evidence="5">
    <location>
        <position position="64"/>
    </location>
    <ligand>
        <name>Mg(2+)</name>
        <dbReference type="ChEBI" id="CHEBI:18420"/>
        <label>1</label>
        <note>catalytic</note>
    </ligand>
</feature>
<dbReference type="Pfam" id="PF00459">
    <property type="entry name" value="Inositol_P"/>
    <property type="match status" value="1"/>
</dbReference>
<name>A0A2U2B343_9BACT</name>
<dbReference type="AlphaFoldDB" id="A0A2U2B343"/>
<feature type="binding site" evidence="4">
    <location>
        <position position="86"/>
    </location>
    <ligand>
        <name>Mg(2+)</name>
        <dbReference type="ChEBI" id="CHEBI:18420"/>
        <label>1</label>
    </ligand>
</feature>
<feature type="binding site" evidence="4">
    <location>
        <position position="224"/>
    </location>
    <ligand>
        <name>Mg(2+)</name>
        <dbReference type="ChEBI" id="CHEBI:18420"/>
        <label>2</label>
    </ligand>
</feature>
<comment type="catalytic activity">
    <reaction evidence="1 4">
        <text>adenosine 3',5'-bisphosphate + H2O = AMP + phosphate</text>
        <dbReference type="Rhea" id="RHEA:10040"/>
        <dbReference type="ChEBI" id="CHEBI:15377"/>
        <dbReference type="ChEBI" id="CHEBI:43474"/>
        <dbReference type="ChEBI" id="CHEBI:58343"/>
        <dbReference type="ChEBI" id="CHEBI:456215"/>
        <dbReference type="EC" id="3.1.3.7"/>
    </reaction>
</comment>
<keyword evidence="3 4" id="KW-0460">Magnesium</keyword>
<keyword evidence="2 4" id="KW-0479">Metal-binding</keyword>
<dbReference type="OrthoDB" id="9772456at2"/>
<feature type="binding site" evidence="4">
    <location>
        <position position="87"/>
    </location>
    <ligand>
        <name>Mg(2+)</name>
        <dbReference type="ChEBI" id="CHEBI:18420"/>
        <label>2</label>
    </ligand>
</feature>
<feature type="binding site" evidence="5">
    <location>
        <position position="84"/>
    </location>
    <ligand>
        <name>Mg(2+)</name>
        <dbReference type="ChEBI" id="CHEBI:18420"/>
        <label>1</label>
        <note>catalytic</note>
    </ligand>
</feature>
<feature type="binding site" evidence="4">
    <location>
        <position position="84"/>
    </location>
    <ligand>
        <name>Mg(2+)</name>
        <dbReference type="ChEBI" id="CHEBI:18420"/>
        <label>1</label>
    </ligand>
</feature>
<dbReference type="InterPro" id="IPR020583">
    <property type="entry name" value="Inositol_monoP_metal-BS"/>
</dbReference>
<comment type="similarity">
    <text evidence="4">Belongs to the inositol monophosphatase superfamily. CysQ family.</text>
</comment>
<dbReference type="FunFam" id="3.40.190.80:FF:000005">
    <property type="entry name" value="3'(2'),5'-bisphosphate nucleotidase CysQ"/>
    <property type="match status" value="1"/>
</dbReference>
<dbReference type="PANTHER" id="PTHR43028:SF5">
    <property type="entry name" value="3'(2'),5'-BISPHOSPHATE NUCLEOTIDASE 1"/>
    <property type="match status" value="1"/>
</dbReference>
<dbReference type="CDD" id="cd01638">
    <property type="entry name" value="CysQ"/>
    <property type="match status" value="1"/>
</dbReference>
<dbReference type="Gene3D" id="3.40.190.80">
    <property type="match status" value="1"/>
</dbReference>
<evidence type="ECO:0000256" key="3">
    <source>
        <dbReference type="ARBA" id="ARBA00022842"/>
    </source>
</evidence>
<dbReference type="PROSITE" id="PS00629">
    <property type="entry name" value="IMP_1"/>
    <property type="match status" value="1"/>
</dbReference>
<keyword evidence="7" id="KW-1185">Reference proteome</keyword>
<evidence type="ECO:0000313" key="6">
    <source>
        <dbReference type="EMBL" id="PWD97474.1"/>
    </source>
</evidence>